<gene>
    <name evidence="1" type="ORF">SDC9_171635</name>
</gene>
<accession>A0A645GDT0</accession>
<dbReference type="EMBL" id="VSSQ01073033">
    <property type="protein sequence ID" value="MPN24240.1"/>
    <property type="molecule type" value="Genomic_DNA"/>
</dbReference>
<name>A0A645GDT0_9ZZZZ</name>
<organism evidence="1">
    <name type="scientific">bioreactor metagenome</name>
    <dbReference type="NCBI Taxonomy" id="1076179"/>
    <lineage>
        <taxon>unclassified sequences</taxon>
        <taxon>metagenomes</taxon>
        <taxon>ecological metagenomes</taxon>
    </lineage>
</organism>
<sequence length="208" mass="24691">MDWSFRNNWDEFEWEKEIRKDELRIARYFKTLTGCLDLPGEDDMIFRRLMEQPELVPSGVRDPHRISMFDFENNDDEDFTDDSRSRRRNAFEGLRRLENLAAEWNLLVASSLDERFFPQALAITCAFGKLLSRILNFSDVEDASDTRTLRISLVKRILADINELCLRLEEFKTLDALPAHVFPRFFEQMTFFREAALDVLHQLRSRSE</sequence>
<comment type="caution">
    <text evidence="1">The sequence shown here is derived from an EMBL/GenBank/DDBJ whole genome shotgun (WGS) entry which is preliminary data.</text>
</comment>
<evidence type="ECO:0000313" key="1">
    <source>
        <dbReference type="EMBL" id="MPN24240.1"/>
    </source>
</evidence>
<proteinExistence type="predicted"/>
<reference evidence="1" key="1">
    <citation type="submission" date="2019-08" db="EMBL/GenBank/DDBJ databases">
        <authorList>
            <person name="Kucharzyk K."/>
            <person name="Murdoch R.W."/>
            <person name="Higgins S."/>
            <person name="Loffler F."/>
        </authorList>
    </citation>
    <scope>NUCLEOTIDE SEQUENCE</scope>
</reference>
<protein>
    <submittedName>
        <fullName evidence="1">Uncharacterized protein</fullName>
    </submittedName>
</protein>
<dbReference type="AlphaFoldDB" id="A0A645GDT0"/>